<proteinExistence type="inferred from homology"/>
<dbReference type="PANTHER" id="PTHR10795">
    <property type="entry name" value="PROPROTEIN CONVERTASE SUBTILISIN/KEXIN"/>
    <property type="match status" value="1"/>
</dbReference>
<dbReference type="Proteomes" id="UP001597090">
    <property type="component" value="Unassembled WGS sequence"/>
</dbReference>
<feature type="domain" description="PA" evidence="7">
    <location>
        <begin position="452"/>
        <end position="525"/>
    </location>
</feature>
<dbReference type="Pfam" id="PF19190">
    <property type="entry name" value="BACON_2"/>
    <property type="match status" value="1"/>
</dbReference>
<dbReference type="Pfam" id="PF17766">
    <property type="entry name" value="fn3_6"/>
    <property type="match status" value="1"/>
</dbReference>
<dbReference type="InterPro" id="IPR041469">
    <property type="entry name" value="Subtilisin-like_FN3"/>
</dbReference>
<feature type="active site" description="Charge relay system" evidence="4">
    <location>
        <position position="191"/>
    </location>
</feature>
<feature type="region of interest" description="Disordered" evidence="5">
    <location>
        <begin position="47"/>
        <end position="66"/>
    </location>
</feature>
<accession>A0ABW2YIZ3</accession>
<dbReference type="SUPFAM" id="SSF52743">
    <property type="entry name" value="Subtilisin-like"/>
    <property type="match status" value="1"/>
</dbReference>
<dbReference type="InterPro" id="IPR003137">
    <property type="entry name" value="PA_domain"/>
</dbReference>
<comment type="caution">
    <text evidence="10">The sequence shown here is derived from an EMBL/GenBank/DDBJ whole genome shotgun (WGS) entry which is preliminary data.</text>
</comment>
<reference evidence="11" key="1">
    <citation type="journal article" date="2019" name="Int. J. Syst. Evol. Microbiol.">
        <title>The Global Catalogue of Microorganisms (GCM) 10K type strain sequencing project: providing services to taxonomists for standard genome sequencing and annotation.</title>
        <authorList>
            <consortium name="The Broad Institute Genomics Platform"/>
            <consortium name="The Broad Institute Genome Sequencing Center for Infectious Disease"/>
            <person name="Wu L."/>
            <person name="Ma J."/>
        </authorList>
    </citation>
    <scope>NUCLEOTIDE SEQUENCE [LARGE SCALE GENOMIC DNA]</scope>
    <source>
        <strain evidence="11">CCUG 55491</strain>
    </source>
</reference>
<keyword evidence="1 4" id="KW-0645">Protease</keyword>
<dbReference type="InterPro" id="IPR046450">
    <property type="entry name" value="PA_dom_sf"/>
</dbReference>
<dbReference type="PRINTS" id="PR00723">
    <property type="entry name" value="SUBTILISIN"/>
</dbReference>
<dbReference type="Gene3D" id="3.50.30.30">
    <property type="match status" value="1"/>
</dbReference>
<feature type="compositionally biased region" description="Pro residues" evidence="5">
    <location>
        <begin position="11"/>
        <end position="21"/>
    </location>
</feature>
<dbReference type="Gene3D" id="3.40.50.200">
    <property type="entry name" value="Peptidase S8/S53 domain"/>
    <property type="match status" value="1"/>
</dbReference>
<evidence type="ECO:0000256" key="5">
    <source>
        <dbReference type="SAM" id="MobiDB-lite"/>
    </source>
</evidence>
<evidence type="ECO:0000256" key="1">
    <source>
        <dbReference type="ARBA" id="ARBA00022670"/>
    </source>
</evidence>
<dbReference type="EMBL" id="JBHTIH010000002">
    <property type="protein sequence ID" value="MFD0737831.1"/>
    <property type="molecule type" value="Genomic_DNA"/>
</dbReference>
<organism evidence="10 11">
    <name type="scientific">Lysobacter koreensis</name>
    <dbReference type="NCBI Taxonomy" id="266122"/>
    <lineage>
        <taxon>Bacteria</taxon>
        <taxon>Pseudomonadati</taxon>
        <taxon>Pseudomonadota</taxon>
        <taxon>Gammaproteobacteria</taxon>
        <taxon>Lysobacterales</taxon>
        <taxon>Lysobacteraceae</taxon>
        <taxon>Lysobacter</taxon>
    </lineage>
</organism>
<sequence>MVSAAAAQSPPSQPSGDPPQPLAAAADDHGDTQPYIVGFAEPALANYTGKRPGLPAPRRKGEGKGRIDVASQEARAYVADLALRQHGHEARMERAVGREVQVKLRMQHVFNGVITELSTAEAEALAQLPDVVLVEPYREYEVDTDTGPDFIGATAVWQRGTGLPPGQVAGEDRHRGPRNAKGEGMVYGILDSGINFGSPSFAAVGGDGYRHVNPFGSGNYLGTCAPGGVDQGRCNDKLIGGYDFVCGAPGNTCGVAGIGEEPGFGDNNSHGSHTASTAAGNHRSATFRGVQREISGVAPHGNLIAYDICYTRLSDGNGLCPNVSAVAAVNQAMADGVDVINYSIGGGVNPWSEAVSLGFLAATNAGIFVAASAGNSGPAANTLGHVEPWVTTVAALQHGRGGFEFLLNVTGPGTPPANVVGIVLSPGGSGVAHTASIPGSTPIRVSAGIDTAADGCAAFPANTFQGAIAVVRRGTCSFTIKTNNAAAAGAIAVVIANNAAGAIIPSVPGTTVPAFGILQVSGNALRDFAAGAPNATAAIPFPATVLANTPDQLGAFSSRGPANYDLIKPDVAAPGVAILAAVAGSTITGFENAVGLLNGTSMSSPHVAGAAGLLRQLYPSWTAAEIKSALMMTAKQAVLKEDGVTAADPLARGAGRIQVDDAARAGLVMDETTANYQAANPVTGGQVNQLNLPSYNNPRCIDRCTFKRTFRSTRTPNMTWNVKLEGVQGTVSPASFKIKGNEKVEVTVTIDSSQLPANASWTFGNLVLATHASHRAPDLHLPLGVAVPAPRIEASPNVNLSLPAGQNGQVAFDLRNAGGGLLNWNLDNSKPVSTVLHAASNAGVTSGTVSTFITDLGLGIYGADDFQVLEPTRLNFLSANGFTVSGLPVATTAQSVTWSIYPDANGVPAGNPETAPNLAVWSYTTAPNGPGMGSAGNWLMFDPTLAGQQVDLPPGKYWLVVNVRSSLANRWAWYRSNQASGSNAQVIQPSTATPWSPIAGFPGQAFEANGVVACGASWLGAVVPSAGSLRGSQSTALTVAVNTAGLAPGSYTGRVCLASNDPALALLGVPVKLTVTSP</sequence>
<comment type="similarity">
    <text evidence="4">Belongs to the peptidase S8 family.</text>
</comment>
<feature type="active site" description="Charge relay system" evidence="4">
    <location>
        <position position="601"/>
    </location>
</feature>
<evidence type="ECO:0000313" key="11">
    <source>
        <dbReference type="Proteomes" id="UP001597090"/>
    </source>
</evidence>
<dbReference type="InterPro" id="IPR000209">
    <property type="entry name" value="Peptidase_S8/S53_dom"/>
</dbReference>
<dbReference type="Pfam" id="PF00082">
    <property type="entry name" value="Peptidase_S8"/>
    <property type="match status" value="1"/>
</dbReference>
<evidence type="ECO:0000259" key="9">
    <source>
        <dbReference type="Pfam" id="PF19190"/>
    </source>
</evidence>
<dbReference type="PROSITE" id="PS00138">
    <property type="entry name" value="SUBTILASE_SER"/>
    <property type="match status" value="1"/>
</dbReference>
<keyword evidence="2 4" id="KW-0378">Hydrolase</keyword>
<dbReference type="InterPro" id="IPR015500">
    <property type="entry name" value="Peptidase_S8_subtilisin-rel"/>
</dbReference>
<feature type="domain" description="BACON" evidence="9">
    <location>
        <begin position="1016"/>
        <end position="1059"/>
    </location>
</feature>
<evidence type="ECO:0000259" key="6">
    <source>
        <dbReference type="Pfam" id="PF00082"/>
    </source>
</evidence>
<evidence type="ECO:0000256" key="4">
    <source>
        <dbReference type="PROSITE-ProRule" id="PRU01240"/>
    </source>
</evidence>
<evidence type="ECO:0000259" key="7">
    <source>
        <dbReference type="Pfam" id="PF02225"/>
    </source>
</evidence>
<dbReference type="InterPro" id="IPR045051">
    <property type="entry name" value="SBT"/>
</dbReference>
<evidence type="ECO:0000313" key="10">
    <source>
        <dbReference type="EMBL" id="MFD0737831.1"/>
    </source>
</evidence>
<dbReference type="InterPro" id="IPR024361">
    <property type="entry name" value="BACON"/>
</dbReference>
<dbReference type="InterPro" id="IPR023828">
    <property type="entry name" value="Peptidase_S8_Ser-AS"/>
</dbReference>
<keyword evidence="3 4" id="KW-0720">Serine protease</keyword>
<keyword evidence="11" id="KW-1185">Reference proteome</keyword>
<feature type="compositionally biased region" description="Low complexity" evidence="5">
    <location>
        <begin position="1"/>
        <end position="10"/>
    </location>
</feature>
<dbReference type="SUPFAM" id="SSF52025">
    <property type="entry name" value="PA domain"/>
    <property type="match status" value="1"/>
</dbReference>
<feature type="region of interest" description="Disordered" evidence="5">
    <location>
        <begin position="1"/>
        <end position="35"/>
    </location>
</feature>
<protein>
    <submittedName>
        <fullName evidence="10">S8 family serine peptidase</fullName>
    </submittedName>
</protein>
<dbReference type="Pfam" id="PF02225">
    <property type="entry name" value="PA"/>
    <property type="match status" value="1"/>
</dbReference>
<feature type="active site" description="Charge relay system" evidence="4">
    <location>
        <position position="270"/>
    </location>
</feature>
<evidence type="ECO:0000259" key="8">
    <source>
        <dbReference type="Pfam" id="PF17766"/>
    </source>
</evidence>
<evidence type="ECO:0000256" key="3">
    <source>
        <dbReference type="ARBA" id="ARBA00022825"/>
    </source>
</evidence>
<dbReference type="InterPro" id="IPR036852">
    <property type="entry name" value="Peptidase_S8/S53_dom_sf"/>
</dbReference>
<gene>
    <name evidence="10" type="ORF">ACFQZQ_00810</name>
</gene>
<name>A0ABW2YIZ3_9GAMM</name>
<evidence type="ECO:0000256" key="2">
    <source>
        <dbReference type="ARBA" id="ARBA00022801"/>
    </source>
</evidence>
<feature type="domain" description="Subtilisin-like protease fibronectin type-III" evidence="8">
    <location>
        <begin position="689"/>
        <end position="772"/>
    </location>
</feature>
<feature type="domain" description="Peptidase S8/S53" evidence="6">
    <location>
        <begin position="182"/>
        <end position="637"/>
    </location>
</feature>
<dbReference type="PROSITE" id="PS51892">
    <property type="entry name" value="SUBTILASE"/>
    <property type="match status" value="1"/>
</dbReference>